<organism evidence="1 2">
    <name type="scientific">Psychroserpens luteus</name>
    <dbReference type="NCBI Taxonomy" id="1434066"/>
    <lineage>
        <taxon>Bacteria</taxon>
        <taxon>Pseudomonadati</taxon>
        <taxon>Bacteroidota</taxon>
        <taxon>Flavobacteriia</taxon>
        <taxon>Flavobacteriales</taxon>
        <taxon>Flavobacteriaceae</taxon>
        <taxon>Psychroserpens</taxon>
    </lineage>
</organism>
<dbReference type="EMBL" id="JBHUOS010000014">
    <property type="protein sequence ID" value="MFD2917515.1"/>
    <property type="molecule type" value="Genomic_DNA"/>
</dbReference>
<sequence length="189" mass="21433">MKINFSHIIKSVVTTIVVITLFSCESNLKEVQQIGILQNQPIGEAKNIDLKYTEAEDSIGKVIANLKSPKMLDYSNRDFSFSEFPDGLRLLLYDENNQKNIVLADYGIVYNATGLIDLQGNVILITPQKDSLFAEQLYYDQKNQWLFSNLPVRLKSVTSNNGHGDIFDSDTKFKNYTILEGRGDMILKD</sequence>
<accession>A0ABW5ZZ90</accession>
<keyword evidence="2" id="KW-1185">Reference proteome</keyword>
<dbReference type="PROSITE" id="PS51257">
    <property type="entry name" value="PROKAR_LIPOPROTEIN"/>
    <property type="match status" value="1"/>
</dbReference>
<reference evidence="2" key="1">
    <citation type="journal article" date="2019" name="Int. J. Syst. Evol. Microbiol.">
        <title>The Global Catalogue of Microorganisms (GCM) 10K type strain sequencing project: providing services to taxonomists for standard genome sequencing and annotation.</title>
        <authorList>
            <consortium name="The Broad Institute Genomics Platform"/>
            <consortium name="The Broad Institute Genome Sequencing Center for Infectious Disease"/>
            <person name="Wu L."/>
            <person name="Ma J."/>
        </authorList>
    </citation>
    <scope>NUCLEOTIDE SEQUENCE [LARGE SCALE GENOMIC DNA]</scope>
    <source>
        <strain evidence="2">KCTC 32514</strain>
    </source>
</reference>
<name>A0ABW5ZZ90_9FLAO</name>
<protein>
    <submittedName>
        <fullName evidence="1">LPS export ABC transporter periplasmic protein LptC</fullName>
    </submittedName>
</protein>
<dbReference type="NCBIfam" id="TIGR04409">
    <property type="entry name" value="LptC_YrbK"/>
    <property type="match status" value="1"/>
</dbReference>
<dbReference type="RefSeq" id="WP_194508807.1">
    <property type="nucleotide sequence ID" value="NZ_JADILU010000006.1"/>
</dbReference>
<gene>
    <name evidence="1" type="primary">lptC</name>
    <name evidence="1" type="ORF">ACFS29_17810</name>
</gene>
<dbReference type="Gene3D" id="2.60.450.10">
    <property type="entry name" value="Lipopolysaccharide (LPS) transport protein A like domain"/>
    <property type="match status" value="1"/>
</dbReference>
<evidence type="ECO:0000313" key="2">
    <source>
        <dbReference type="Proteomes" id="UP001597548"/>
    </source>
</evidence>
<evidence type="ECO:0000313" key="1">
    <source>
        <dbReference type="EMBL" id="MFD2917515.1"/>
    </source>
</evidence>
<dbReference type="InterPro" id="IPR010664">
    <property type="entry name" value="LipoPS_assembly_LptC-rel"/>
</dbReference>
<dbReference type="InterPro" id="IPR026265">
    <property type="entry name" value="LptC"/>
</dbReference>
<proteinExistence type="predicted"/>
<comment type="caution">
    <text evidence="1">The sequence shown here is derived from an EMBL/GenBank/DDBJ whole genome shotgun (WGS) entry which is preliminary data.</text>
</comment>
<dbReference type="Proteomes" id="UP001597548">
    <property type="component" value="Unassembled WGS sequence"/>
</dbReference>
<dbReference type="Pfam" id="PF06835">
    <property type="entry name" value="LptC"/>
    <property type="match status" value="1"/>
</dbReference>